<evidence type="ECO:0000313" key="19">
    <source>
        <dbReference type="EMBL" id="HIZ02419.1"/>
    </source>
</evidence>
<protein>
    <recommendedName>
        <fullName evidence="8 14">Aldose 1-epimerase</fullName>
        <ecNumber evidence="7 14">5.1.3.3</ecNumber>
    </recommendedName>
</protein>
<feature type="active site" description="Proton acceptor" evidence="15">
    <location>
        <position position="343"/>
    </location>
</feature>
<dbReference type="PROSITE" id="PS51257">
    <property type="entry name" value="PROKAR_LIPOPROTEIN"/>
    <property type="match status" value="1"/>
</dbReference>
<evidence type="ECO:0000256" key="2">
    <source>
        <dbReference type="ARBA" id="ARBA00001913"/>
    </source>
</evidence>
<dbReference type="PANTHER" id="PTHR10091:SF0">
    <property type="entry name" value="GALACTOSE MUTAROTASE"/>
    <property type="match status" value="1"/>
</dbReference>
<dbReference type="PANTHER" id="PTHR10091">
    <property type="entry name" value="ALDOSE-1-EPIMERASE"/>
    <property type="match status" value="1"/>
</dbReference>
<comment type="pathway">
    <text evidence="4 14">Carbohydrate metabolism; hexose metabolism.</text>
</comment>
<keyword evidence="18" id="KW-0732">Signal</keyword>
<evidence type="ECO:0000256" key="10">
    <source>
        <dbReference type="ARBA" id="ARBA00022553"/>
    </source>
</evidence>
<evidence type="ECO:0000256" key="7">
    <source>
        <dbReference type="ARBA" id="ARBA00013185"/>
    </source>
</evidence>
<evidence type="ECO:0000256" key="4">
    <source>
        <dbReference type="ARBA" id="ARBA00005028"/>
    </source>
</evidence>
<evidence type="ECO:0000256" key="8">
    <source>
        <dbReference type="ARBA" id="ARBA00014165"/>
    </source>
</evidence>
<dbReference type="Pfam" id="PF01263">
    <property type="entry name" value="Aldose_epim"/>
    <property type="match status" value="1"/>
</dbReference>
<dbReference type="InterPro" id="IPR014718">
    <property type="entry name" value="GH-type_carb-bd"/>
</dbReference>
<evidence type="ECO:0000256" key="13">
    <source>
        <dbReference type="ARBA" id="ARBA00023277"/>
    </source>
</evidence>
<dbReference type="InterPro" id="IPR015443">
    <property type="entry name" value="Aldose_1-epimerase"/>
</dbReference>
<gene>
    <name evidence="19" type="ORF">H9819_09280</name>
</gene>
<reference evidence="19" key="2">
    <citation type="submission" date="2021-04" db="EMBL/GenBank/DDBJ databases">
        <authorList>
            <person name="Gilroy R."/>
        </authorList>
    </citation>
    <scope>NUCLEOTIDE SEQUENCE</scope>
    <source>
        <strain evidence="19">ChiHjej12B11-24981</strain>
    </source>
</reference>
<evidence type="ECO:0000256" key="9">
    <source>
        <dbReference type="ARBA" id="ARBA00022490"/>
    </source>
</evidence>
<dbReference type="InterPro" id="IPR008183">
    <property type="entry name" value="Aldose_1/G6P_1-epimerase"/>
</dbReference>
<comment type="cofactor">
    <cofactor evidence="2">
        <name>Ca(2+)</name>
        <dbReference type="ChEBI" id="CHEBI:29108"/>
    </cofactor>
</comment>
<dbReference type="SUPFAM" id="SSF74650">
    <property type="entry name" value="Galactose mutarotase-like"/>
    <property type="match status" value="1"/>
</dbReference>
<dbReference type="InterPro" id="IPR047215">
    <property type="entry name" value="Galactose_mutarotase-like"/>
</dbReference>
<dbReference type="CDD" id="cd09019">
    <property type="entry name" value="galactose_mutarotase_like"/>
    <property type="match status" value="1"/>
</dbReference>
<evidence type="ECO:0000256" key="11">
    <source>
        <dbReference type="ARBA" id="ARBA00022837"/>
    </source>
</evidence>
<keyword evidence="13 14" id="KW-0119">Carbohydrate metabolism</keyword>
<evidence type="ECO:0000256" key="14">
    <source>
        <dbReference type="PIRNR" id="PIRNR005096"/>
    </source>
</evidence>
<dbReference type="FunFam" id="2.70.98.10:FF:000003">
    <property type="entry name" value="Aldose 1-epimerase"/>
    <property type="match status" value="1"/>
</dbReference>
<comment type="similarity">
    <text evidence="5 14">Belongs to the aldose epimerase family.</text>
</comment>
<keyword evidence="10" id="KW-0597">Phosphoprotein</keyword>
<evidence type="ECO:0000256" key="3">
    <source>
        <dbReference type="ARBA" id="ARBA00004496"/>
    </source>
</evidence>
<dbReference type="GO" id="GO:0030246">
    <property type="term" value="F:carbohydrate binding"/>
    <property type="evidence" value="ECO:0007669"/>
    <property type="project" value="InterPro"/>
</dbReference>
<keyword evidence="9" id="KW-0963">Cytoplasm</keyword>
<dbReference type="GO" id="GO:0006006">
    <property type="term" value="P:glucose metabolic process"/>
    <property type="evidence" value="ECO:0007669"/>
    <property type="project" value="TreeGrafter"/>
</dbReference>
<evidence type="ECO:0000256" key="12">
    <source>
        <dbReference type="ARBA" id="ARBA00023235"/>
    </source>
</evidence>
<comment type="subcellular location">
    <subcellularLocation>
        <location evidence="3">Cytoplasm</location>
    </subcellularLocation>
</comment>
<evidence type="ECO:0000256" key="18">
    <source>
        <dbReference type="SAM" id="SignalP"/>
    </source>
</evidence>
<dbReference type="AlphaFoldDB" id="A0A9D2A722"/>
<evidence type="ECO:0000256" key="17">
    <source>
        <dbReference type="PIRSR" id="PIRSR005096-3"/>
    </source>
</evidence>
<dbReference type="InterPro" id="IPR018052">
    <property type="entry name" value="Ald1_epimerase_CS"/>
</dbReference>
<dbReference type="GO" id="GO:0004034">
    <property type="term" value="F:aldose 1-epimerase activity"/>
    <property type="evidence" value="ECO:0007669"/>
    <property type="project" value="UniProtKB-EC"/>
</dbReference>
<comment type="catalytic activity">
    <reaction evidence="1 14">
        <text>alpha-D-glucose = beta-D-glucose</text>
        <dbReference type="Rhea" id="RHEA:10264"/>
        <dbReference type="ChEBI" id="CHEBI:15903"/>
        <dbReference type="ChEBI" id="CHEBI:17925"/>
        <dbReference type="EC" id="5.1.3.3"/>
    </reaction>
</comment>
<keyword evidence="12 14" id="KW-0413">Isomerase</keyword>
<organism evidence="19 20">
    <name type="scientific">Candidatus Bacteroides merdipullorum</name>
    <dbReference type="NCBI Taxonomy" id="2838474"/>
    <lineage>
        <taxon>Bacteria</taxon>
        <taxon>Pseudomonadati</taxon>
        <taxon>Bacteroidota</taxon>
        <taxon>Bacteroidia</taxon>
        <taxon>Bacteroidales</taxon>
        <taxon>Bacteroidaceae</taxon>
        <taxon>Bacteroides</taxon>
    </lineage>
</organism>
<dbReference type="GO" id="GO:0005737">
    <property type="term" value="C:cytoplasm"/>
    <property type="evidence" value="ECO:0007669"/>
    <property type="project" value="UniProtKB-SubCell"/>
</dbReference>
<evidence type="ECO:0000313" key="20">
    <source>
        <dbReference type="Proteomes" id="UP000824023"/>
    </source>
</evidence>
<dbReference type="PROSITE" id="PS00545">
    <property type="entry name" value="ALDOSE_1_EPIMERASE"/>
    <property type="match status" value="1"/>
</dbReference>
<dbReference type="EMBL" id="DXCK01000124">
    <property type="protein sequence ID" value="HIZ02419.1"/>
    <property type="molecule type" value="Genomic_DNA"/>
</dbReference>
<comment type="caution">
    <text evidence="19">The sequence shown here is derived from an EMBL/GenBank/DDBJ whole genome shotgun (WGS) entry which is preliminary data.</text>
</comment>
<reference evidence="19" key="1">
    <citation type="journal article" date="2021" name="PeerJ">
        <title>Extensive microbial diversity within the chicken gut microbiome revealed by metagenomics and culture.</title>
        <authorList>
            <person name="Gilroy R."/>
            <person name="Ravi A."/>
            <person name="Getino M."/>
            <person name="Pursley I."/>
            <person name="Horton D.L."/>
            <person name="Alikhan N.F."/>
            <person name="Baker D."/>
            <person name="Gharbi K."/>
            <person name="Hall N."/>
            <person name="Watson M."/>
            <person name="Adriaenssens E.M."/>
            <person name="Foster-Nyarko E."/>
            <person name="Jarju S."/>
            <person name="Secka A."/>
            <person name="Antonio M."/>
            <person name="Oren A."/>
            <person name="Chaudhuri R.R."/>
            <person name="La Ragione R."/>
            <person name="Hildebrand F."/>
            <person name="Pallen M.J."/>
        </authorList>
    </citation>
    <scope>NUCLEOTIDE SEQUENCE</scope>
    <source>
        <strain evidence="19">ChiHjej12B11-24981</strain>
    </source>
</reference>
<feature type="binding site" evidence="16">
    <location>
        <position position="278"/>
    </location>
    <ligand>
        <name>beta-D-galactose</name>
        <dbReference type="ChEBI" id="CHEBI:27667"/>
    </ligand>
</feature>
<dbReference type="InterPro" id="IPR011013">
    <property type="entry name" value="Gal_mutarotase_sf_dom"/>
</dbReference>
<evidence type="ECO:0000256" key="6">
    <source>
        <dbReference type="ARBA" id="ARBA00011245"/>
    </source>
</evidence>
<feature type="binding site" evidence="17">
    <location>
        <begin position="206"/>
        <end position="208"/>
    </location>
    <ligand>
        <name>beta-D-galactose</name>
        <dbReference type="ChEBI" id="CHEBI:27667"/>
    </ligand>
</feature>
<dbReference type="GO" id="GO:0033499">
    <property type="term" value="P:galactose catabolic process via UDP-galactose, Leloir pathway"/>
    <property type="evidence" value="ECO:0007669"/>
    <property type="project" value="TreeGrafter"/>
</dbReference>
<name>A0A9D2A722_9BACE</name>
<dbReference type="PIRSF" id="PIRSF005096">
    <property type="entry name" value="GALM"/>
    <property type="match status" value="1"/>
</dbReference>
<sequence>MKKILKLSVAALILTLAACGGKQQKVKTASGLNPADFQTEVDGKQTALYTLTNANGMEVCITNFGGRIVSVMVPDRDGVMRDVVLGFDSIADYVKYPSDFGATIGRYANRIGQGKFSLDGTDYQLPTNNYGHCLHGGPKGFQYRVFDAVQPDQHTLKLSYLSKDGEEGFPGNLNCTVTFTLTDDNAIDIQYDAETDKPTIVNMTNHSYFNLDGDPSRDNSEYLLTIDADNYTPVDSTFMTTGEIVTVEGTPMDFRQPTAVGARIDDDFQQLKNGLGYDHNWVLNTKGDDSRACATLVSPKTGIKLEVFTNEPGIQVYAGNFLDGTLRGKKGITYGRRASVCLETQKYPDTPNKPEWPTAVLRPGEKYDSHCIFRFSVEK</sequence>
<evidence type="ECO:0000256" key="16">
    <source>
        <dbReference type="PIRSR" id="PIRSR005096-2"/>
    </source>
</evidence>
<keyword evidence="11" id="KW-0106">Calcium</keyword>
<evidence type="ECO:0000256" key="5">
    <source>
        <dbReference type="ARBA" id="ARBA00006206"/>
    </source>
</evidence>
<dbReference type="EC" id="5.1.3.3" evidence="7 14"/>
<feature type="signal peptide" evidence="18">
    <location>
        <begin position="1"/>
        <end position="20"/>
    </location>
</feature>
<dbReference type="Proteomes" id="UP000824023">
    <property type="component" value="Unassembled WGS sequence"/>
</dbReference>
<comment type="subunit">
    <text evidence="6">Monomer.</text>
</comment>
<feature type="chain" id="PRO_5039240573" description="Aldose 1-epimerase" evidence="18">
    <location>
        <begin position="21"/>
        <end position="379"/>
    </location>
</feature>
<feature type="binding site" evidence="17">
    <location>
        <begin position="109"/>
        <end position="110"/>
    </location>
    <ligand>
        <name>beta-D-galactose</name>
        <dbReference type="ChEBI" id="CHEBI:27667"/>
    </ligand>
</feature>
<accession>A0A9D2A722</accession>
<dbReference type="NCBIfam" id="NF008277">
    <property type="entry name" value="PRK11055.1"/>
    <property type="match status" value="1"/>
</dbReference>
<dbReference type="Gene3D" id="2.70.98.10">
    <property type="match status" value="1"/>
</dbReference>
<evidence type="ECO:0000256" key="1">
    <source>
        <dbReference type="ARBA" id="ARBA00001614"/>
    </source>
</evidence>
<evidence type="ECO:0000256" key="15">
    <source>
        <dbReference type="PIRSR" id="PIRSR005096-1"/>
    </source>
</evidence>
<feature type="active site" description="Proton donor" evidence="15">
    <location>
        <position position="206"/>
    </location>
</feature>
<proteinExistence type="inferred from homology"/>